<dbReference type="eggNOG" id="KOG4341">
    <property type="taxonomic scope" value="Eukaryota"/>
</dbReference>
<protein>
    <recommendedName>
        <fullName evidence="1">F-box domain-containing protein</fullName>
    </recommendedName>
</protein>
<dbReference type="AlphaFoldDB" id="A7S506"/>
<dbReference type="InterPro" id="IPR001810">
    <property type="entry name" value="F-box_dom"/>
</dbReference>
<dbReference type="KEGG" id="nve:5513012"/>
<dbReference type="SMART" id="SM00367">
    <property type="entry name" value="LRR_CC"/>
    <property type="match status" value="7"/>
</dbReference>
<dbReference type="OrthoDB" id="423607at2759"/>
<dbReference type="Gene3D" id="3.80.10.10">
    <property type="entry name" value="Ribonuclease Inhibitor"/>
    <property type="match status" value="3"/>
</dbReference>
<dbReference type="PANTHER" id="PTHR13318">
    <property type="entry name" value="PARTNER OF PAIRED, ISOFORM B-RELATED"/>
    <property type="match status" value="1"/>
</dbReference>
<evidence type="ECO:0000313" key="2">
    <source>
        <dbReference type="EMBL" id="EDO41249.1"/>
    </source>
</evidence>
<dbReference type="PANTHER" id="PTHR13318:SF247">
    <property type="entry name" value="GH16156P"/>
    <property type="match status" value="1"/>
</dbReference>
<dbReference type="Pfam" id="PF12937">
    <property type="entry name" value="F-box-like"/>
    <property type="match status" value="1"/>
</dbReference>
<dbReference type="GO" id="GO:0031146">
    <property type="term" value="P:SCF-dependent proteasomal ubiquitin-dependent protein catabolic process"/>
    <property type="evidence" value="ECO:0000318"/>
    <property type="project" value="GO_Central"/>
</dbReference>
<dbReference type="OMA" id="FMRFDSV"/>
<dbReference type="HOGENOM" id="CLU_016072_7_1_1"/>
<dbReference type="InParanoid" id="A7S506"/>
<evidence type="ECO:0000313" key="3">
    <source>
        <dbReference type="Proteomes" id="UP000001593"/>
    </source>
</evidence>
<gene>
    <name evidence="2" type="ORF">NEMVEDRAFT_v1g242905</name>
</gene>
<feature type="domain" description="F-box" evidence="1">
    <location>
        <begin position="1"/>
        <end position="47"/>
    </location>
</feature>
<dbReference type="SUPFAM" id="SSF52047">
    <property type="entry name" value="RNI-like"/>
    <property type="match status" value="1"/>
</dbReference>
<dbReference type="Pfam" id="PF25372">
    <property type="entry name" value="DUF7885"/>
    <property type="match status" value="1"/>
</dbReference>
<evidence type="ECO:0000259" key="1">
    <source>
        <dbReference type="PROSITE" id="PS50181"/>
    </source>
</evidence>
<dbReference type="FunFam" id="1.20.1280.50:FF:000214">
    <property type="entry name" value="Predicted protein"/>
    <property type="match status" value="1"/>
</dbReference>
<dbReference type="PhylomeDB" id="A7S506"/>
<dbReference type="EMBL" id="DS469580">
    <property type="protein sequence ID" value="EDO41249.1"/>
    <property type="molecule type" value="Genomic_DNA"/>
</dbReference>
<organism evidence="2 3">
    <name type="scientific">Nematostella vectensis</name>
    <name type="common">Starlet sea anemone</name>
    <dbReference type="NCBI Taxonomy" id="45351"/>
    <lineage>
        <taxon>Eukaryota</taxon>
        <taxon>Metazoa</taxon>
        <taxon>Cnidaria</taxon>
        <taxon>Anthozoa</taxon>
        <taxon>Hexacorallia</taxon>
        <taxon>Actiniaria</taxon>
        <taxon>Edwardsiidae</taxon>
        <taxon>Nematostella</taxon>
    </lineage>
</organism>
<dbReference type="Proteomes" id="UP000001593">
    <property type="component" value="Unassembled WGS sequence"/>
</dbReference>
<sequence length="454" mass="50685">MADISALPDSVIVFILSFLRYPRLISCSRVSKRWYRLCYDISLWRKLWFSSSHSGKVTGSLVRRLVPRTNSYILSIDLEGCTSIDNEAVKYLSMFCPNVRKLSIKDCRLVSDRGCIALAQNSFKLTSLKLPMENITSKGLVAVVKNNQLLKRIYAYSRAVTQATLNCIAGNCADLETLIVYESCLDEDESGSIDALTDKMLITLADGCRKLKELTLRYNQVLLSDLSLVYAASKCRQIQQFVVDYCDRDHEITDIGVTALARFCDIRCLHLSNGQISDNALLVIAEYIPNIEDLSLEFSQVSDVGIFKLMQSCRKLESLVVHNSDNHERGITDASAFMIGHYACEDFRLLGIAFADITDKGLKYICENTELSSLSVSGCGKLSYAGLKSCFEDLGCIMSLDISFTEIVETDNQLLEMGQALPWLDSLDVTDCIGISREGISNFKARFPFCKVAV</sequence>
<accession>A7S506</accession>
<reference evidence="2 3" key="1">
    <citation type="journal article" date="2007" name="Science">
        <title>Sea anemone genome reveals ancestral eumetazoan gene repertoire and genomic organization.</title>
        <authorList>
            <person name="Putnam N.H."/>
            <person name="Srivastava M."/>
            <person name="Hellsten U."/>
            <person name="Dirks B."/>
            <person name="Chapman J."/>
            <person name="Salamov A."/>
            <person name="Terry A."/>
            <person name="Shapiro H."/>
            <person name="Lindquist E."/>
            <person name="Kapitonov V.V."/>
            <person name="Jurka J."/>
            <person name="Genikhovich G."/>
            <person name="Grigoriev I.V."/>
            <person name="Lucas S.M."/>
            <person name="Steele R.E."/>
            <person name="Finnerty J.R."/>
            <person name="Technau U."/>
            <person name="Martindale M.Q."/>
            <person name="Rokhsar D.S."/>
        </authorList>
    </citation>
    <scope>NUCLEOTIDE SEQUENCE [LARGE SCALE GENOMIC DNA]</scope>
    <source>
        <strain evidence="3">CH2 X CH6</strain>
    </source>
</reference>
<dbReference type="InterPro" id="IPR032675">
    <property type="entry name" value="LRR_dom_sf"/>
</dbReference>
<dbReference type="InterPro" id="IPR006553">
    <property type="entry name" value="Leu-rich_rpt_Cys-con_subtyp"/>
</dbReference>
<dbReference type="GO" id="GO:0019005">
    <property type="term" value="C:SCF ubiquitin ligase complex"/>
    <property type="evidence" value="ECO:0000318"/>
    <property type="project" value="GO_Central"/>
</dbReference>
<dbReference type="InterPro" id="IPR057207">
    <property type="entry name" value="FBXL15_LRR"/>
</dbReference>
<keyword evidence="3" id="KW-1185">Reference proteome</keyword>
<name>A7S506_NEMVE</name>
<dbReference type="FunFam" id="3.80.10.10:FF:002341">
    <property type="entry name" value="Predicted protein"/>
    <property type="match status" value="1"/>
</dbReference>
<proteinExistence type="predicted"/>
<dbReference type="PROSITE" id="PS50181">
    <property type="entry name" value="FBOX"/>
    <property type="match status" value="1"/>
</dbReference>
<dbReference type="Gene3D" id="1.20.1280.50">
    <property type="match status" value="1"/>
</dbReference>